<feature type="region of interest" description="Disordered" evidence="1">
    <location>
        <begin position="1"/>
        <end position="53"/>
    </location>
</feature>
<dbReference type="AlphaFoldDB" id="M5RBX8"/>
<accession>M5RBX8</accession>
<organism evidence="2 3">
    <name type="scientific">Rhodopirellula maiorica SM1</name>
    <dbReference type="NCBI Taxonomy" id="1265738"/>
    <lineage>
        <taxon>Bacteria</taxon>
        <taxon>Pseudomonadati</taxon>
        <taxon>Planctomycetota</taxon>
        <taxon>Planctomycetia</taxon>
        <taxon>Pirellulales</taxon>
        <taxon>Pirellulaceae</taxon>
        <taxon>Novipirellula</taxon>
    </lineage>
</organism>
<keyword evidence="3" id="KW-1185">Reference proteome</keyword>
<protein>
    <submittedName>
        <fullName evidence="2">Uncharacterized protein</fullName>
    </submittedName>
</protein>
<evidence type="ECO:0000256" key="1">
    <source>
        <dbReference type="SAM" id="MobiDB-lite"/>
    </source>
</evidence>
<name>M5RBX8_9BACT</name>
<dbReference type="EMBL" id="ANOG01000879">
    <property type="protein sequence ID" value="EMI16993.1"/>
    <property type="molecule type" value="Genomic_DNA"/>
</dbReference>
<gene>
    <name evidence="2" type="ORF">RMSM_06084</name>
</gene>
<reference evidence="2 3" key="1">
    <citation type="journal article" date="2013" name="Mar. Genomics">
        <title>Expression of sulfatases in Rhodopirellula baltica and the diversity of sulfatases in the genus Rhodopirellula.</title>
        <authorList>
            <person name="Wegner C.E."/>
            <person name="Richter-Heitmann T."/>
            <person name="Klindworth A."/>
            <person name="Klockow C."/>
            <person name="Richter M."/>
            <person name="Achstetter T."/>
            <person name="Glockner F.O."/>
            <person name="Harder J."/>
        </authorList>
    </citation>
    <scope>NUCLEOTIDE SEQUENCE [LARGE SCALE GENOMIC DNA]</scope>
    <source>
        <strain evidence="2 3">SM1</strain>
    </source>
</reference>
<dbReference type="Proteomes" id="UP000011991">
    <property type="component" value="Unassembled WGS sequence"/>
</dbReference>
<evidence type="ECO:0000313" key="3">
    <source>
        <dbReference type="Proteomes" id="UP000011991"/>
    </source>
</evidence>
<proteinExistence type="predicted"/>
<comment type="caution">
    <text evidence="2">The sequence shown here is derived from an EMBL/GenBank/DDBJ whole genome shotgun (WGS) entry which is preliminary data.</text>
</comment>
<evidence type="ECO:0000313" key="2">
    <source>
        <dbReference type="EMBL" id="EMI16993.1"/>
    </source>
</evidence>
<dbReference type="PATRIC" id="fig|1265738.3.peg.6071"/>
<feature type="compositionally biased region" description="Polar residues" evidence="1">
    <location>
        <begin position="14"/>
        <end position="26"/>
    </location>
</feature>
<sequence>MPIHSRGTLIDGVTSKQSTAVKQSSCGGNGRCTYNRKEEEQGGNDLTAHLVGP</sequence>